<comment type="caution">
    <text evidence="2">The sequence shown here is derived from an EMBL/GenBank/DDBJ whole genome shotgun (WGS) entry which is preliminary data.</text>
</comment>
<dbReference type="Proteomes" id="UP000187609">
    <property type="component" value="Unassembled WGS sequence"/>
</dbReference>
<reference evidence="2" key="1">
    <citation type="submission" date="2016-11" db="EMBL/GenBank/DDBJ databases">
        <title>The genome of Nicotiana attenuata.</title>
        <authorList>
            <person name="Xu S."/>
            <person name="Brockmoeller T."/>
            <person name="Gaquerel E."/>
            <person name="Navarro A."/>
            <person name="Kuhl H."/>
            <person name="Gase K."/>
            <person name="Ling Z."/>
            <person name="Zhou W."/>
            <person name="Kreitzer C."/>
            <person name="Stanke M."/>
            <person name="Tang H."/>
            <person name="Lyons E."/>
            <person name="Pandey P."/>
            <person name="Pandey S.P."/>
            <person name="Timmermann B."/>
            <person name="Baldwin I.T."/>
        </authorList>
    </citation>
    <scope>NUCLEOTIDE SEQUENCE [LARGE SCALE GENOMIC DNA]</scope>
    <source>
        <strain evidence="2">UT</strain>
    </source>
</reference>
<proteinExistence type="predicted"/>
<evidence type="ECO:0000256" key="1">
    <source>
        <dbReference type="SAM" id="SignalP"/>
    </source>
</evidence>
<evidence type="ECO:0000313" key="3">
    <source>
        <dbReference type="Proteomes" id="UP000187609"/>
    </source>
</evidence>
<keyword evidence="1" id="KW-0732">Signal</keyword>
<feature type="signal peptide" evidence="1">
    <location>
        <begin position="1"/>
        <end position="16"/>
    </location>
</feature>
<dbReference type="EMBL" id="MJEQ01000047">
    <property type="protein sequence ID" value="OIT40146.1"/>
    <property type="molecule type" value="Genomic_DNA"/>
</dbReference>
<accession>A0A314LEW7</accession>
<dbReference type="Gramene" id="OIT40146">
    <property type="protein sequence ID" value="OIT40146"/>
    <property type="gene ID" value="A4A49_31259"/>
</dbReference>
<feature type="chain" id="PRO_5016325134" evidence="1">
    <location>
        <begin position="17"/>
        <end position="67"/>
    </location>
</feature>
<dbReference type="AlphaFoldDB" id="A0A314LEW7"/>
<evidence type="ECO:0000313" key="2">
    <source>
        <dbReference type="EMBL" id="OIT40146.1"/>
    </source>
</evidence>
<name>A0A314LEW7_NICAT</name>
<sequence length="67" mass="7730">MKLLFFFLMVKKCVLPSILSPDGWSYRILFHSLVKLDECPCLSLMTETPSSQDKEFLSSAWLCHFNG</sequence>
<protein>
    <submittedName>
        <fullName evidence="2">Uncharacterized protein</fullName>
    </submittedName>
</protein>
<gene>
    <name evidence="2" type="ORF">A4A49_31259</name>
</gene>
<organism evidence="2 3">
    <name type="scientific">Nicotiana attenuata</name>
    <name type="common">Coyote tobacco</name>
    <dbReference type="NCBI Taxonomy" id="49451"/>
    <lineage>
        <taxon>Eukaryota</taxon>
        <taxon>Viridiplantae</taxon>
        <taxon>Streptophyta</taxon>
        <taxon>Embryophyta</taxon>
        <taxon>Tracheophyta</taxon>
        <taxon>Spermatophyta</taxon>
        <taxon>Magnoliopsida</taxon>
        <taxon>eudicotyledons</taxon>
        <taxon>Gunneridae</taxon>
        <taxon>Pentapetalae</taxon>
        <taxon>asterids</taxon>
        <taxon>lamiids</taxon>
        <taxon>Solanales</taxon>
        <taxon>Solanaceae</taxon>
        <taxon>Nicotianoideae</taxon>
        <taxon>Nicotianeae</taxon>
        <taxon>Nicotiana</taxon>
    </lineage>
</organism>
<keyword evidence="3" id="KW-1185">Reference proteome</keyword>